<protein>
    <submittedName>
        <fullName evidence="9">Siroheme synthase</fullName>
    </submittedName>
</protein>
<keyword evidence="10" id="KW-1185">Reference proteome</keyword>
<evidence type="ECO:0000256" key="4">
    <source>
        <dbReference type="ARBA" id="ARBA00023136"/>
    </source>
</evidence>
<dbReference type="Proteomes" id="UP001152797">
    <property type="component" value="Unassembled WGS sequence"/>
</dbReference>
<dbReference type="GO" id="GO:0016020">
    <property type="term" value="C:membrane"/>
    <property type="evidence" value="ECO:0007669"/>
    <property type="project" value="UniProtKB-SubCell"/>
</dbReference>
<evidence type="ECO:0000256" key="2">
    <source>
        <dbReference type="ARBA" id="ARBA00022692"/>
    </source>
</evidence>
<comment type="caution">
    <text evidence="7">The sequence shown here is derived from an EMBL/GenBank/DDBJ whole genome shotgun (WGS) entry which is preliminary data.</text>
</comment>
<evidence type="ECO:0000256" key="3">
    <source>
        <dbReference type="ARBA" id="ARBA00022989"/>
    </source>
</evidence>
<dbReference type="OrthoDB" id="442711at2759"/>
<keyword evidence="2 5" id="KW-0812">Transmembrane</keyword>
<evidence type="ECO:0000256" key="5">
    <source>
        <dbReference type="SAM" id="Phobius"/>
    </source>
</evidence>
<feature type="transmembrane region" description="Helical" evidence="5">
    <location>
        <begin position="332"/>
        <end position="352"/>
    </location>
</feature>
<evidence type="ECO:0000313" key="10">
    <source>
        <dbReference type="Proteomes" id="UP001152797"/>
    </source>
</evidence>
<feature type="transmembrane region" description="Helical" evidence="5">
    <location>
        <begin position="81"/>
        <end position="101"/>
    </location>
</feature>
<feature type="chain" id="PRO_5043271365" evidence="6">
    <location>
        <begin position="19"/>
        <end position="424"/>
    </location>
</feature>
<organism evidence="7">
    <name type="scientific">Cladocopium goreaui</name>
    <dbReference type="NCBI Taxonomy" id="2562237"/>
    <lineage>
        <taxon>Eukaryota</taxon>
        <taxon>Sar</taxon>
        <taxon>Alveolata</taxon>
        <taxon>Dinophyceae</taxon>
        <taxon>Suessiales</taxon>
        <taxon>Symbiodiniaceae</taxon>
        <taxon>Cladocopium</taxon>
    </lineage>
</organism>
<keyword evidence="6" id="KW-0732">Signal</keyword>
<dbReference type="PANTHER" id="PTHR30238:SF0">
    <property type="entry name" value="THYLAKOID MEMBRANE PROTEIN TERC, CHLOROPLASTIC"/>
    <property type="match status" value="1"/>
</dbReference>
<evidence type="ECO:0000256" key="6">
    <source>
        <dbReference type="SAM" id="SignalP"/>
    </source>
</evidence>
<dbReference type="EMBL" id="CAMXCT020004746">
    <property type="protein sequence ID" value="CAL1163613.1"/>
    <property type="molecule type" value="Genomic_DNA"/>
</dbReference>
<feature type="transmembrane region" description="Helical" evidence="5">
    <location>
        <begin position="358"/>
        <end position="377"/>
    </location>
</feature>
<accession>A0A9P1DHG7</accession>
<dbReference type="Pfam" id="PF03741">
    <property type="entry name" value="TerC"/>
    <property type="match status" value="1"/>
</dbReference>
<dbReference type="PANTHER" id="PTHR30238">
    <property type="entry name" value="MEMBRANE BOUND PREDICTED REDOX MODULATOR"/>
    <property type="match status" value="1"/>
</dbReference>
<feature type="transmembrane region" description="Helical" evidence="5">
    <location>
        <begin position="305"/>
        <end position="325"/>
    </location>
</feature>
<evidence type="ECO:0000313" key="7">
    <source>
        <dbReference type="EMBL" id="CAI4010238.1"/>
    </source>
</evidence>
<name>A0A9P1DHG7_9DINO</name>
<dbReference type="AlphaFoldDB" id="A0A9P1DHG7"/>
<feature type="transmembrane region" description="Helical" evidence="5">
    <location>
        <begin position="177"/>
        <end position="196"/>
    </location>
</feature>
<feature type="transmembrane region" description="Helical" evidence="5">
    <location>
        <begin position="146"/>
        <end position="165"/>
    </location>
</feature>
<feature type="transmembrane region" description="Helical" evidence="5">
    <location>
        <begin position="108"/>
        <end position="126"/>
    </location>
</feature>
<evidence type="ECO:0000313" key="8">
    <source>
        <dbReference type="EMBL" id="CAL1163613.1"/>
    </source>
</evidence>
<keyword evidence="3 5" id="KW-1133">Transmembrane helix</keyword>
<evidence type="ECO:0000313" key="9">
    <source>
        <dbReference type="EMBL" id="CAL4797550.1"/>
    </source>
</evidence>
<comment type="subcellular location">
    <subcellularLocation>
        <location evidence="1">Membrane</location>
        <topology evidence="1">Multi-pass membrane protein</topology>
    </subcellularLocation>
</comment>
<gene>
    <name evidence="7" type="ORF">C1SCF055_LOCUS35522</name>
</gene>
<feature type="transmembrane region" description="Helical" evidence="5">
    <location>
        <begin position="202"/>
        <end position="219"/>
    </location>
</feature>
<proteinExistence type="predicted"/>
<reference evidence="8" key="2">
    <citation type="submission" date="2024-04" db="EMBL/GenBank/DDBJ databases">
        <authorList>
            <person name="Chen Y."/>
            <person name="Shah S."/>
            <person name="Dougan E. K."/>
            <person name="Thang M."/>
            <person name="Chan C."/>
        </authorList>
    </citation>
    <scope>NUCLEOTIDE SEQUENCE [LARGE SCALE GENOMIC DNA]</scope>
</reference>
<reference evidence="7" key="1">
    <citation type="submission" date="2022-10" db="EMBL/GenBank/DDBJ databases">
        <authorList>
            <person name="Chen Y."/>
            <person name="Dougan E. K."/>
            <person name="Chan C."/>
            <person name="Rhodes N."/>
            <person name="Thang M."/>
        </authorList>
    </citation>
    <scope>NUCLEOTIDE SEQUENCE</scope>
</reference>
<dbReference type="EMBL" id="CAMXCT030004746">
    <property type="protein sequence ID" value="CAL4797550.1"/>
    <property type="molecule type" value="Genomic_DNA"/>
</dbReference>
<dbReference type="EMBL" id="CAMXCT010004746">
    <property type="protein sequence ID" value="CAI4010238.1"/>
    <property type="molecule type" value="Genomic_DNA"/>
</dbReference>
<feature type="signal peptide" evidence="6">
    <location>
        <begin position="1"/>
        <end position="18"/>
    </location>
</feature>
<evidence type="ECO:0000256" key="1">
    <source>
        <dbReference type="ARBA" id="ARBA00004141"/>
    </source>
</evidence>
<keyword evidence="4 5" id="KW-0472">Membrane</keyword>
<sequence>MTWIQWCLLVPWMPWSCALELRSNVTQPQAQVTQPEPLDLAPQTAMKLLVPRHFTHMSPHEVGRMKNVKDEMHGFFRSAKVASFVSFLMFFTFLMAASILLHYRESRYWWQHIFSLCFWILMTLVYTGVMGAEEGSESMTQFARGYFIELILSMENVFVYEMILVSFRVPHRIAKDMLYIVSFFQMFFQLWLFMFVAKAFQSIQSLPYLMGAWLMYLGIDTLRETHDEETSFDPETSSIYRLMTTALGERLVPHYADGSLVITDRKDGKIRLTMMAPVTFVLILVMFWLELDVTLAKIEDLQSHFIGWTSSVFVALALPDLYFIVSEMFKHFSLLRSGISILLIFFGGVLLLRNEVMISDNVEIICMLSIVVVSMFLSRFMGLPPKRGQPYDTTDKESEGTPSSIANSSAARALMFPEVAQVRH</sequence>
<dbReference type="InterPro" id="IPR005496">
    <property type="entry name" value="Integral_membrane_TerC"/>
</dbReference>
<feature type="transmembrane region" description="Helical" evidence="5">
    <location>
        <begin position="272"/>
        <end position="289"/>
    </location>
</feature>